<reference evidence="1 2" key="1">
    <citation type="submission" date="2021-03" db="EMBL/GenBank/DDBJ databases">
        <title>Genomic Encyclopedia of Type Strains, Phase IV (KMG-IV): sequencing the most valuable type-strain genomes for metagenomic binning, comparative biology and taxonomic classification.</title>
        <authorList>
            <person name="Goeker M."/>
        </authorList>
    </citation>
    <scope>NUCLEOTIDE SEQUENCE [LARGE SCALE GENOMIC DNA]</scope>
    <source>
        <strain evidence="1 2">DSM 13372</strain>
    </source>
</reference>
<keyword evidence="2" id="KW-1185">Reference proteome</keyword>
<gene>
    <name evidence="1" type="ORF">J2Z31_002720</name>
</gene>
<comment type="caution">
    <text evidence="1">The sequence shown here is derived from an EMBL/GenBank/DDBJ whole genome shotgun (WGS) entry which is preliminary data.</text>
</comment>
<sequence>MTGGMPPAEAINRHLSEAAQALGITMCVGSQRGYRGFGDVIVISD</sequence>
<protein>
    <submittedName>
        <fullName evidence="1">Isopentenyl diphosphate isomerase/L-lactate dehydrogenase-like FMN-dependent dehydrogenase</fullName>
    </submittedName>
</protein>
<accession>A0ABS4QZZ4</accession>
<proteinExistence type="predicted"/>
<evidence type="ECO:0000313" key="1">
    <source>
        <dbReference type="EMBL" id="MBP2236206.1"/>
    </source>
</evidence>
<name>A0ABS4QZZ4_9HYPH</name>
<dbReference type="Gene3D" id="3.20.20.70">
    <property type="entry name" value="Aldolase class I"/>
    <property type="match status" value="1"/>
</dbReference>
<organism evidence="1 2">
    <name type="scientific">Sinorhizobium kostiense</name>
    <dbReference type="NCBI Taxonomy" id="76747"/>
    <lineage>
        <taxon>Bacteria</taxon>
        <taxon>Pseudomonadati</taxon>
        <taxon>Pseudomonadota</taxon>
        <taxon>Alphaproteobacteria</taxon>
        <taxon>Hyphomicrobiales</taxon>
        <taxon>Rhizobiaceae</taxon>
        <taxon>Sinorhizobium/Ensifer group</taxon>
        <taxon>Sinorhizobium</taxon>
    </lineage>
</organism>
<dbReference type="EMBL" id="JAGILA010000003">
    <property type="protein sequence ID" value="MBP2236206.1"/>
    <property type="molecule type" value="Genomic_DNA"/>
</dbReference>
<dbReference type="Proteomes" id="UP000730739">
    <property type="component" value="Unassembled WGS sequence"/>
</dbReference>
<evidence type="ECO:0000313" key="2">
    <source>
        <dbReference type="Proteomes" id="UP000730739"/>
    </source>
</evidence>
<dbReference type="InterPro" id="IPR013785">
    <property type="entry name" value="Aldolase_TIM"/>
</dbReference>